<dbReference type="STRING" id="79923.A0A3R7DAN6"/>
<reference evidence="4 5" key="1">
    <citation type="journal article" date="2018" name="Biotechnol. Adv.">
        <title>Improved genomic resources and new bioinformatic workflow for the carcinogenic parasite Clonorchis sinensis: Biotechnological implications.</title>
        <authorList>
            <person name="Wang D."/>
            <person name="Korhonen P.K."/>
            <person name="Gasser R.B."/>
            <person name="Young N.D."/>
        </authorList>
    </citation>
    <scope>NUCLEOTIDE SEQUENCE [LARGE SCALE GENOMIC DNA]</scope>
    <source>
        <strain evidence="4">Cs-k2</strain>
    </source>
</reference>
<reference evidence="4 5" key="2">
    <citation type="journal article" date="2021" name="Genomics">
        <title>High-quality reference genome for Clonorchis sinensis.</title>
        <authorList>
            <person name="Young N.D."/>
            <person name="Stroehlein A.J."/>
            <person name="Kinkar L."/>
            <person name="Wang T."/>
            <person name="Sohn W.M."/>
            <person name="Chang B.C.H."/>
            <person name="Kaur P."/>
            <person name="Weisz D."/>
            <person name="Dudchenko O."/>
            <person name="Aiden E.L."/>
            <person name="Korhonen P.K."/>
            <person name="Gasser R.B."/>
        </authorList>
    </citation>
    <scope>NUCLEOTIDE SEQUENCE [LARGE SCALE GENOMIC DNA]</scope>
    <source>
        <strain evidence="4">Cs-k2</strain>
    </source>
</reference>
<protein>
    <submittedName>
        <fullName evidence="4">Na(+)/H(+) exchange regulatory cofactor NHE-RF2</fullName>
    </submittedName>
</protein>
<evidence type="ECO:0000256" key="3">
    <source>
        <dbReference type="ARBA" id="ARBA00022737"/>
    </source>
</evidence>
<keyword evidence="5" id="KW-1185">Reference proteome</keyword>
<dbReference type="InterPro" id="IPR041489">
    <property type="entry name" value="PDZ_6"/>
</dbReference>
<dbReference type="Pfam" id="PF17820">
    <property type="entry name" value="PDZ_6"/>
    <property type="match status" value="1"/>
</dbReference>
<dbReference type="InterPro" id="IPR051067">
    <property type="entry name" value="NHER"/>
</dbReference>
<dbReference type="GO" id="GO:0016324">
    <property type="term" value="C:apical plasma membrane"/>
    <property type="evidence" value="ECO:0007669"/>
    <property type="project" value="TreeGrafter"/>
</dbReference>
<dbReference type="OrthoDB" id="10007415at2759"/>
<comment type="subcellular location">
    <subcellularLocation>
        <location evidence="1">Cell membrane</location>
    </subcellularLocation>
</comment>
<dbReference type="InterPro" id="IPR036034">
    <property type="entry name" value="PDZ_sf"/>
</dbReference>
<dbReference type="GO" id="GO:0072659">
    <property type="term" value="P:protein localization to plasma membrane"/>
    <property type="evidence" value="ECO:0007669"/>
    <property type="project" value="TreeGrafter"/>
</dbReference>
<dbReference type="PANTHER" id="PTHR14191">
    <property type="entry name" value="PDZ DOMAIN CONTAINING PROTEIN"/>
    <property type="match status" value="1"/>
</dbReference>
<dbReference type="CDD" id="cd06768">
    <property type="entry name" value="PDZ_NHERF-like"/>
    <property type="match status" value="1"/>
</dbReference>
<comment type="caution">
    <text evidence="4">The sequence shown here is derived from an EMBL/GenBank/DDBJ whole genome shotgun (WGS) entry which is preliminary data.</text>
</comment>
<dbReference type="PROSITE" id="PS50106">
    <property type="entry name" value="PDZ"/>
    <property type="match status" value="1"/>
</dbReference>
<accession>A0A3R7DAN6</accession>
<dbReference type="GO" id="GO:0043495">
    <property type="term" value="F:protein-membrane adaptor activity"/>
    <property type="evidence" value="ECO:0007669"/>
    <property type="project" value="TreeGrafter"/>
</dbReference>
<dbReference type="Gene3D" id="2.30.42.10">
    <property type="match status" value="1"/>
</dbReference>
<gene>
    <name evidence="4" type="ORF">CSKR_107270</name>
</gene>
<evidence type="ECO:0000313" key="5">
    <source>
        <dbReference type="Proteomes" id="UP000286415"/>
    </source>
</evidence>
<sequence>MESVPHARLCELQKWNDFTGYGFSLKGVKGRVGNSICEVDPDSPAYAGGIRNGDLVVEVNGINVRVCLPSPHKGYKWGGDTFDRQTPQKSLKIKKTDQRGASEGLDLRSIKVHADTTNAYRLPHRPALILIGPHNHIAQIRLFTELQSSLQNECNSQTVDTTSYCVSITG</sequence>
<proteinExistence type="predicted"/>
<dbReference type="InParanoid" id="A0A3R7DAN6"/>
<dbReference type="SUPFAM" id="SSF50156">
    <property type="entry name" value="PDZ domain-like"/>
    <property type="match status" value="1"/>
</dbReference>
<keyword evidence="3" id="KW-0677">Repeat</keyword>
<dbReference type="EMBL" id="NIRI02000042">
    <property type="protein sequence ID" value="KAG5451418.1"/>
    <property type="molecule type" value="Genomic_DNA"/>
</dbReference>
<keyword evidence="2" id="KW-0472">Membrane</keyword>
<dbReference type="Proteomes" id="UP000286415">
    <property type="component" value="Unassembled WGS sequence"/>
</dbReference>
<organism evidence="4 5">
    <name type="scientific">Clonorchis sinensis</name>
    <name type="common">Chinese liver fluke</name>
    <dbReference type="NCBI Taxonomy" id="79923"/>
    <lineage>
        <taxon>Eukaryota</taxon>
        <taxon>Metazoa</taxon>
        <taxon>Spiralia</taxon>
        <taxon>Lophotrochozoa</taxon>
        <taxon>Platyhelminthes</taxon>
        <taxon>Trematoda</taxon>
        <taxon>Digenea</taxon>
        <taxon>Opisthorchiida</taxon>
        <taxon>Opisthorchiata</taxon>
        <taxon>Opisthorchiidae</taxon>
        <taxon>Clonorchis</taxon>
    </lineage>
</organism>
<evidence type="ECO:0000256" key="2">
    <source>
        <dbReference type="ARBA" id="ARBA00022475"/>
    </source>
</evidence>
<evidence type="ECO:0000256" key="1">
    <source>
        <dbReference type="ARBA" id="ARBA00004236"/>
    </source>
</evidence>
<name>A0A3R7DAN6_CLOSI</name>
<dbReference type="PANTHER" id="PTHR14191:SF3">
    <property type="entry name" value="NA(+)_H(+) EXCHANGE REGULATORY COFACTOR-LIKE PROTEIN NRFL-1"/>
    <property type="match status" value="1"/>
</dbReference>
<dbReference type="InterPro" id="IPR001478">
    <property type="entry name" value="PDZ"/>
</dbReference>
<evidence type="ECO:0000313" key="4">
    <source>
        <dbReference type="EMBL" id="KAG5451418.1"/>
    </source>
</evidence>
<keyword evidence="2" id="KW-1003">Cell membrane</keyword>
<dbReference type="AlphaFoldDB" id="A0A3R7DAN6"/>